<comment type="caution">
    <text evidence="1">The sequence shown here is derived from an EMBL/GenBank/DDBJ whole genome shotgun (WGS) entry which is preliminary data.</text>
</comment>
<dbReference type="Proteomes" id="UP000285710">
    <property type="component" value="Unassembled WGS sequence"/>
</dbReference>
<evidence type="ECO:0000313" key="1">
    <source>
        <dbReference type="EMBL" id="RWR12078.1"/>
    </source>
</evidence>
<accession>A0A443IVD6</accession>
<reference evidence="1 2" key="2">
    <citation type="submission" date="2019-01" db="EMBL/GenBank/DDBJ databases">
        <authorList>
            <person name="Li Y."/>
        </authorList>
    </citation>
    <scope>NUCLEOTIDE SEQUENCE [LARGE SCALE GENOMIC DNA]</scope>
    <source>
        <strain evidence="1 2">2D-5</strain>
    </source>
</reference>
<dbReference type="AlphaFoldDB" id="A0A443IVD6"/>
<evidence type="ECO:0000313" key="2">
    <source>
        <dbReference type="Proteomes" id="UP000285710"/>
    </source>
</evidence>
<keyword evidence="2" id="KW-1185">Reference proteome</keyword>
<sequence length="468" mass="52806">MPKFDSFVILAEMRTGSNLLEAALNMLADVTCHGEAFNPALIGYPDRAELLGIGRAARDRDPMALWDRIRNAPGLNGCRYFHDHDPRVLDAMLDDPACAKIILTRNPVESYVSLKIARATGQWKLGDARNRKSAQAVFDANEFEAHLAELQDFQILLMRALQTSGQTAFYVDYDDLRDLEVLNGLAAWLGVPARLAALPSNLVVQNPGAIGEKVANFPELEAALARLDRFNLSRTPNFEPRRGPAVPRFVASDRGLVYMPLPSPFDTVLRNWFHELGAVEENFTQGSLRQWKDRHPGHRGFTVLRHPLERAHLALAALLRRRDMADIREALRRVYKLPIPAEGTRTGPRDWDPKDWAGLLEQFMGWLKANLNNQTNVRVALIWASQSAMIEGFSRFAAPDVIMRHDRLDDDLAWLCWTVGIEPPHLPPEEAIAPVALAEIWSPRLEEIARDLYARDYNQFGFKDWGVA</sequence>
<dbReference type="EMBL" id="SAUW01000009">
    <property type="protein sequence ID" value="RWR12078.1"/>
    <property type="molecule type" value="Genomic_DNA"/>
</dbReference>
<proteinExistence type="predicted"/>
<dbReference type="SUPFAM" id="SSF52540">
    <property type="entry name" value="P-loop containing nucleoside triphosphate hydrolases"/>
    <property type="match status" value="1"/>
</dbReference>
<dbReference type="InterPro" id="IPR027417">
    <property type="entry name" value="P-loop_NTPase"/>
</dbReference>
<dbReference type="RefSeq" id="WP_128269725.1">
    <property type="nucleotide sequence ID" value="NZ_SAUW01000009.1"/>
</dbReference>
<dbReference type="Gene3D" id="3.40.50.300">
    <property type="entry name" value="P-loop containing nucleotide triphosphate hydrolases"/>
    <property type="match status" value="1"/>
</dbReference>
<name>A0A443IVD6_9RHOB</name>
<reference evidence="1 2" key="1">
    <citation type="submission" date="2019-01" db="EMBL/GenBank/DDBJ databases">
        <title>Sinorhodobacter populi sp. nov. isolated from the symptomatic bark tissue of Populus euramericana canker.</title>
        <authorList>
            <person name="Xu G."/>
        </authorList>
    </citation>
    <scope>NUCLEOTIDE SEQUENCE [LARGE SCALE GENOMIC DNA]</scope>
    <source>
        <strain evidence="1 2">2D-5</strain>
    </source>
</reference>
<gene>
    <name evidence="1" type="ORF">D2T33_10355</name>
</gene>
<protein>
    <submittedName>
        <fullName evidence="1">Nodulation protein NodH</fullName>
    </submittedName>
</protein>
<organism evidence="1 2">
    <name type="scientific">Paenirhodobacter populi</name>
    <dbReference type="NCBI Taxonomy" id="2306993"/>
    <lineage>
        <taxon>Bacteria</taxon>
        <taxon>Pseudomonadati</taxon>
        <taxon>Pseudomonadota</taxon>
        <taxon>Alphaproteobacteria</taxon>
        <taxon>Rhodobacterales</taxon>
        <taxon>Rhodobacter group</taxon>
        <taxon>Paenirhodobacter</taxon>
    </lineage>
</organism>